<evidence type="ECO:0000313" key="17">
    <source>
        <dbReference type="Proteomes" id="UP000238415"/>
    </source>
</evidence>
<dbReference type="FunFam" id="3.90.740.10:FF:000005">
    <property type="entry name" value="Valine--tRNA ligase, mitochondrial"/>
    <property type="match status" value="1"/>
</dbReference>
<dbReference type="HAMAP" id="MF_02004">
    <property type="entry name" value="Val_tRNA_synth_type1"/>
    <property type="match status" value="1"/>
</dbReference>
<dbReference type="Gene3D" id="1.10.730.10">
    <property type="entry name" value="Isoleucyl-tRNA Synthetase, Domain 1"/>
    <property type="match status" value="1"/>
</dbReference>
<dbReference type="EMBL" id="PVXM01000006">
    <property type="protein sequence ID" value="PRR74998.1"/>
    <property type="molecule type" value="Genomic_DNA"/>
</dbReference>
<dbReference type="SUPFAM" id="SSF47323">
    <property type="entry name" value="Anticodon-binding domain of a subclass of class I aminoacyl-tRNA synthetases"/>
    <property type="match status" value="1"/>
</dbReference>
<dbReference type="AlphaFoldDB" id="A0A2T0AW99"/>
<dbReference type="InterPro" id="IPR001412">
    <property type="entry name" value="aa-tRNA-synth_I_CS"/>
</dbReference>
<dbReference type="Pfam" id="PF00133">
    <property type="entry name" value="tRNA-synt_1"/>
    <property type="match status" value="1"/>
</dbReference>
<dbReference type="CDD" id="cd00817">
    <property type="entry name" value="ValRS_core"/>
    <property type="match status" value="1"/>
</dbReference>
<evidence type="ECO:0000256" key="9">
    <source>
        <dbReference type="ARBA" id="ARBA00023146"/>
    </source>
</evidence>
<feature type="binding site" evidence="12">
    <location>
        <position position="529"/>
    </location>
    <ligand>
        <name>ATP</name>
        <dbReference type="ChEBI" id="CHEBI:30616"/>
    </ligand>
</feature>
<dbReference type="FunFam" id="3.40.50.620:FF:000098">
    <property type="entry name" value="Valine--tRNA ligase"/>
    <property type="match status" value="1"/>
</dbReference>
<dbReference type="InterPro" id="IPR009008">
    <property type="entry name" value="Val/Leu/Ile-tRNA-synth_edit"/>
</dbReference>
<keyword evidence="17" id="KW-1185">Reference proteome</keyword>
<feature type="domain" description="Methionyl/Valyl/Leucyl/Isoleucyl-tRNA synthetase anticodon-binding" evidence="14">
    <location>
        <begin position="608"/>
        <end position="755"/>
    </location>
</feature>
<evidence type="ECO:0000256" key="1">
    <source>
        <dbReference type="ARBA" id="ARBA00004496"/>
    </source>
</evidence>
<dbReference type="SUPFAM" id="SSF46589">
    <property type="entry name" value="tRNA-binding arm"/>
    <property type="match status" value="1"/>
</dbReference>
<dbReference type="InterPro" id="IPR014729">
    <property type="entry name" value="Rossmann-like_a/b/a_fold"/>
</dbReference>
<dbReference type="InterPro" id="IPR002300">
    <property type="entry name" value="aa-tRNA-synth_Ia"/>
</dbReference>
<evidence type="ECO:0000256" key="11">
    <source>
        <dbReference type="ARBA" id="ARBA00060830"/>
    </source>
</evidence>
<dbReference type="PROSITE" id="PS00178">
    <property type="entry name" value="AA_TRNA_LIGASE_I"/>
    <property type="match status" value="1"/>
</dbReference>
<dbReference type="InterPro" id="IPR019499">
    <property type="entry name" value="Val-tRNA_synth_tRNA-bd"/>
</dbReference>
<dbReference type="GO" id="GO:0004832">
    <property type="term" value="F:valine-tRNA ligase activity"/>
    <property type="evidence" value="ECO:0007669"/>
    <property type="project" value="UniProtKB-UniRule"/>
</dbReference>
<evidence type="ECO:0000259" key="14">
    <source>
        <dbReference type="Pfam" id="PF08264"/>
    </source>
</evidence>
<comment type="subcellular location">
    <subcellularLocation>
        <location evidence="1 12">Cytoplasm</location>
    </subcellularLocation>
</comment>
<keyword evidence="7 12" id="KW-0648">Protein biosynthesis</keyword>
<dbReference type="InterPro" id="IPR010978">
    <property type="entry name" value="tRNA-bd_arm"/>
</dbReference>
<dbReference type="FunFam" id="1.10.730.10:FF:000014">
    <property type="entry name" value="Valine--tRNA ligase"/>
    <property type="match status" value="1"/>
</dbReference>
<comment type="similarity">
    <text evidence="11 12">Belongs to the class-I aminoacyl-tRNA synthetase family. ValS type 1 subfamily.</text>
</comment>
<dbReference type="NCBIfam" id="TIGR00422">
    <property type="entry name" value="valS"/>
    <property type="match status" value="1"/>
</dbReference>
<feature type="domain" description="Aminoacyl-tRNA synthetase class Ia" evidence="13">
    <location>
        <begin position="17"/>
        <end position="565"/>
    </location>
</feature>
<keyword evidence="9 12" id="KW-0030">Aminoacyl-tRNA synthetase</keyword>
<dbReference type="InterPro" id="IPR009080">
    <property type="entry name" value="tRNAsynth_Ia_anticodon-bd"/>
</dbReference>
<keyword evidence="3 12" id="KW-0963">Cytoplasm</keyword>
<dbReference type="Gene3D" id="1.10.287.380">
    <property type="entry name" value="Valyl-tRNA synthetase, C-terminal domain"/>
    <property type="match status" value="1"/>
</dbReference>
<dbReference type="FunFam" id="3.40.50.620:FF:000032">
    <property type="entry name" value="Valine--tRNA ligase"/>
    <property type="match status" value="1"/>
</dbReference>
<dbReference type="Gene3D" id="3.90.740.10">
    <property type="entry name" value="Valyl/Leucyl/Isoleucyl-tRNA synthetase, editing domain"/>
    <property type="match status" value="1"/>
</dbReference>
<keyword evidence="4 12" id="KW-0436">Ligase</keyword>
<feature type="short sequence motif" description="'KMSKS' region" evidence="12">
    <location>
        <begin position="526"/>
        <end position="530"/>
    </location>
</feature>
<dbReference type="Pfam" id="PF10458">
    <property type="entry name" value="Val_tRNA-synt_C"/>
    <property type="match status" value="1"/>
</dbReference>
<dbReference type="EC" id="6.1.1.9" evidence="12"/>
<feature type="domain" description="Valyl-tRNA synthetase tRNA-binding arm" evidence="15">
    <location>
        <begin position="815"/>
        <end position="879"/>
    </location>
</feature>
<evidence type="ECO:0000256" key="4">
    <source>
        <dbReference type="ARBA" id="ARBA00022598"/>
    </source>
</evidence>
<proteinExistence type="inferred from homology"/>
<dbReference type="InterPro" id="IPR033705">
    <property type="entry name" value="Anticodon_Ia_Val"/>
</dbReference>
<sequence>MLAALDKVYDPKAVEEKWYRYWTEKGYFRGTLPAAGQKTFSIVMPPPNVTGSLHLGHALDNTLQDILTRWHRMRGDATLWLPGTDHAGIATQARVEEELAKEGLSKYDLGREKFLERVWAWKNEYGNRITKQLRLLGASCDWSRERFTMDAGCSRAVREVFVRLYEKGLIYRGNYIINWCPHCHTTISDIEVEHEEEAGRLWYVRYPFKDGEGGITVATTRPETMLGDTAVAVNPEDERYRGIIGKTVILPLVNREIPVIADSYVDPSFGTGAVKITPAHDPNDFEVALRHNLPAVTVIGKDARMTAEAGSYAGLDRYACREKIVRDLKELGLLVKVEDLTHAVGHCYRCGTVIEPLVSPQWFVRMAPLAAPAIRAAQEGRVRFIPERFTKIYLNWLENIRDWCISRQLWWGHRIPVWYCQQCGEEICAVEDPVECPACGSTALEQDPDVLDTWFSSALWPFSTMGWPENTPELETFYPTSVLVTGRDIIFFWVARMLFMGLEFMGDVPFREVLIHGLVLDAQGRKMSKSLGNGIDPMEVIDKYGADCLRFMLVTGNTPGNDLRFHPERLEGIRNFTNKIWNAARFALLNLEDYRPAPIETGELELPDRWILSRLNQLIAQVTEGLEAYEIGEVARLLYDFFWGEFCDWYIELIKPRLYGKDQKARHVAQGVLVEVLSKSLQLLHPFMPFITEEIWQHLPGEKESIMISSWPVALPERHDPEAEKAMELIMAVIKAVRNLRSEMNVPPGRKAEVILVAPAEEDRQILRQGSLYLEVLAAAGPVQVEGALERPPARAATAITGTVQVFLPLSGLIDLEKEQARLEKELKNTRAELEKVEKKLAREDFRTKAPAAVVAKEEARAAELKNKVAVLNQRLGFLKD</sequence>
<name>A0A2T0AW99_9FIRM</name>
<dbReference type="Proteomes" id="UP000238415">
    <property type="component" value="Unassembled WGS sequence"/>
</dbReference>
<dbReference type="SUPFAM" id="SSF52374">
    <property type="entry name" value="Nucleotidylyl transferase"/>
    <property type="match status" value="1"/>
</dbReference>
<dbReference type="GO" id="GO:0002161">
    <property type="term" value="F:aminoacyl-tRNA deacylase activity"/>
    <property type="evidence" value="ECO:0007669"/>
    <property type="project" value="InterPro"/>
</dbReference>
<comment type="subunit">
    <text evidence="2 12">Monomer.</text>
</comment>
<dbReference type="Pfam" id="PF08264">
    <property type="entry name" value="Anticodon_1"/>
    <property type="match status" value="1"/>
</dbReference>
<keyword evidence="5 12" id="KW-0547">Nucleotide-binding</keyword>
<feature type="short sequence motif" description="'HIGH' region" evidence="12">
    <location>
        <begin position="47"/>
        <end position="57"/>
    </location>
</feature>
<feature type="coiled-coil region" evidence="12">
    <location>
        <begin position="813"/>
        <end position="875"/>
    </location>
</feature>
<keyword evidence="6 12" id="KW-0067">ATP-binding</keyword>
<dbReference type="GO" id="GO:0005524">
    <property type="term" value="F:ATP binding"/>
    <property type="evidence" value="ECO:0007669"/>
    <property type="project" value="UniProtKB-UniRule"/>
</dbReference>
<dbReference type="PANTHER" id="PTHR11946">
    <property type="entry name" value="VALYL-TRNA SYNTHETASES"/>
    <property type="match status" value="1"/>
</dbReference>
<dbReference type="InterPro" id="IPR037118">
    <property type="entry name" value="Val-tRNA_synth_C_sf"/>
</dbReference>
<evidence type="ECO:0000256" key="6">
    <source>
        <dbReference type="ARBA" id="ARBA00022840"/>
    </source>
</evidence>
<dbReference type="InterPro" id="IPR002303">
    <property type="entry name" value="Valyl-tRNA_ligase"/>
</dbReference>
<comment type="catalytic activity">
    <reaction evidence="10 12">
        <text>tRNA(Val) + L-valine + ATP = L-valyl-tRNA(Val) + AMP + diphosphate</text>
        <dbReference type="Rhea" id="RHEA:10704"/>
        <dbReference type="Rhea" id="RHEA-COMP:9672"/>
        <dbReference type="Rhea" id="RHEA-COMP:9708"/>
        <dbReference type="ChEBI" id="CHEBI:30616"/>
        <dbReference type="ChEBI" id="CHEBI:33019"/>
        <dbReference type="ChEBI" id="CHEBI:57762"/>
        <dbReference type="ChEBI" id="CHEBI:78442"/>
        <dbReference type="ChEBI" id="CHEBI:78537"/>
        <dbReference type="ChEBI" id="CHEBI:456215"/>
        <dbReference type="EC" id="6.1.1.9"/>
    </reaction>
</comment>
<evidence type="ECO:0000256" key="12">
    <source>
        <dbReference type="HAMAP-Rule" id="MF_02004"/>
    </source>
</evidence>
<evidence type="ECO:0000259" key="15">
    <source>
        <dbReference type="Pfam" id="PF10458"/>
    </source>
</evidence>
<dbReference type="GO" id="GO:0005829">
    <property type="term" value="C:cytosol"/>
    <property type="evidence" value="ECO:0007669"/>
    <property type="project" value="TreeGrafter"/>
</dbReference>
<dbReference type="CDD" id="cd07962">
    <property type="entry name" value="Anticodon_Ia_Val"/>
    <property type="match status" value="1"/>
</dbReference>
<dbReference type="GO" id="GO:0006438">
    <property type="term" value="P:valyl-tRNA aminoacylation"/>
    <property type="evidence" value="ECO:0007669"/>
    <property type="project" value="UniProtKB-UniRule"/>
</dbReference>
<reference evidence="16 17" key="1">
    <citation type="submission" date="2018-03" db="EMBL/GenBank/DDBJ databases">
        <title>Genome sequence of Moorella humiferrea DSM 23265.</title>
        <authorList>
            <person name="Poehlein A."/>
            <person name="Daniel R."/>
        </authorList>
    </citation>
    <scope>NUCLEOTIDE SEQUENCE [LARGE SCALE GENOMIC DNA]</scope>
    <source>
        <strain evidence="16 17">DSM 23265</strain>
    </source>
</reference>
<protein>
    <recommendedName>
        <fullName evidence="12">Valine--tRNA ligase</fullName>
        <ecNumber evidence="12">6.1.1.9</ecNumber>
    </recommendedName>
    <alternativeName>
        <fullName evidence="12">Valyl-tRNA synthetase</fullName>
        <shortName evidence="12">ValRS</shortName>
    </alternativeName>
</protein>
<evidence type="ECO:0000259" key="13">
    <source>
        <dbReference type="Pfam" id="PF00133"/>
    </source>
</evidence>
<dbReference type="Gene3D" id="3.40.50.620">
    <property type="entry name" value="HUPs"/>
    <property type="match status" value="2"/>
</dbReference>
<comment type="domain">
    <text evidence="12">The C-terminal coiled-coil domain is crucial for aminoacylation activity.</text>
</comment>
<dbReference type="PANTHER" id="PTHR11946:SF93">
    <property type="entry name" value="VALINE--TRNA LIGASE, CHLOROPLASTIC_MITOCHONDRIAL 2"/>
    <property type="match status" value="1"/>
</dbReference>
<evidence type="ECO:0000256" key="3">
    <source>
        <dbReference type="ARBA" id="ARBA00022490"/>
    </source>
</evidence>
<comment type="caution">
    <text evidence="16">The sequence shown here is derived from an EMBL/GenBank/DDBJ whole genome shotgun (WGS) entry which is preliminary data.</text>
</comment>
<dbReference type="PRINTS" id="PR00986">
    <property type="entry name" value="TRNASYNTHVAL"/>
</dbReference>
<evidence type="ECO:0000256" key="7">
    <source>
        <dbReference type="ARBA" id="ARBA00022917"/>
    </source>
</evidence>
<dbReference type="InterPro" id="IPR013155">
    <property type="entry name" value="M/V/L/I-tRNA-synth_anticd-bd"/>
</dbReference>
<gene>
    <name evidence="12 16" type="primary">valS</name>
    <name evidence="16" type="ORF">MOHU_04980</name>
</gene>
<evidence type="ECO:0000256" key="2">
    <source>
        <dbReference type="ARBA" id="ARBA00011245"/>
    </source>
</evidence>
<comment type="function">
    <text evidence="12">Catalyzes the attachment of valine to tRNA(Val). As ValRS can inadvertently accommodate and process structurally similar amino acids such as threonine, to avoid such errors, it has a 'posttransfer' editing activity that hydrolyzes mischarged Thr-tRNA(Val) in a tRNA-dependent manner.</text>
</comment>
<organism evidence="16 17">
    <name type="scientific">Neomoorella humiferrea</name>
    <dbReference type="NCBI Taxonomy" id="676965"/>
    <lineage>
        <taxon>Bacteria</taxon>
        <taxon>Bacillati</taxon>
        <taxon>Bacillota</taxon>
        <taxon>Clostridia</taxon>
        <taxon>Neomoorellales</taxon>
        <taxon>Neomoorellaceae</taxon>
        <taxon>Neomoorella</taxon>
    </lineage>
</organism>
<evidence type="ECO:0000256" key="5">
    <source>
        <dbReference type="ARBA" id="ARBA00022741"/>
    </source>
</evidence>
<accession>A0A2T0AW99</accession>
<evidence type="ECO:0000313" key="16">
    <source>
        <dbReference type="EMBL" id="PRR74998.1"/>
    </source>
</evidence>
<evidence type="ECO:0000256" key="8">
    <source>
        <dbReference type="ARBA" id="ARBA00023054"/>
    </source>
</evidence>
<dbReference type="NCBIfam" id="NF004349">
    <property type="entry name" value="PRK05729.1"/>
    <property type="match status" value="1"/>
</dbReference>
<dbReference type="SUPFAM" id="SSF50677">
    <property type="entry name" value="ValRS/IleRS/LeuRS editing domain"/>
    <property type="match status" value="1"/>
</dbReference>
<dbReference type="FunFam" id="1.10.287.380:FF:000001">
    <property type="entry name" value="Valine--tRNA ligase"/>
    <property type="match status" value="1"/>
</dbReference>
<comment type="domain">
    <text evidence="12">ValRS has two distinct active sites: one for aminoacylation and one for editing. The misactivated threonine is translocated from the active site to the editing site.</text>
</comment>
<evidence type="ECO:0000256" key="10">
    <source>
        <dbReference type="ARBA" id="ARBA00047552"/>
    </source>
</evidence>
<keyword evidence="8 12" id="KW-0175">Coiled coil</keyword>